<comment type="caution">
    <text evidence="2">The sequence shown here is derived from an EMBL/GenBank/DDBJ whole genome shotgun (WGS) entry which is preliminary data.</text>
</comment>
<reference evidence="3" key="1">
    <citation type="submission" date="2017-04" db="EMBL/GenBank/DDBJ databases">
        <title>Plasmodium gonderi genome.</title>
        <authorList>
            <person name="Arisue N."/>
            <person name="Honma H."/>
            <person name="Kawai S."/>
            <person name="Tougan T."/>
            <person name="Tanabe K."/>
            <person name="Horii T."/>
        </authorList>
    </citation>
    <scope>NUCLEOTIDE SEQUENCE [LARGE SCALE GENOMIC DNA]</scope>
    <source>
        <strain evidence="3">ATCC 30045</strain>
    </source>
</reference>
<dbReference type="GeneID" id="39745124"/>
<protein>
    <submittedName>
        <fullName evidence="2">Variable surface protein</fullName>
    </submittedName>
</protein>
<dbReference type="AlphaFoldDB" id="A0A1Y1JP09"/>
<keyword evidence="3" id="KW-1185">Reference proteome</keyword>
<gene>
    <name evidence="2" type="ORF">PGO_002275</name>
</gene>
<dbReference type="EMBL" id="BDQF01000232">
    <property type="protein sequence ID" value="GAW84316.1"/>
    <property type="molecule type" value="Genomic_DNA"/>
</dbReference>
<organism evidence="2 3">
    <name type="scientific">Plasmodium gonderi</name>
    <dbReference type="NCBI Taxonomy" id="77519"/>
    <lineage>
        <taxon>Eukaryota</taxon>
        <taxon>Sar</taxon>
        <taxon>Alveolata</taxon>
        <taxon>Apicomplexa</taxon>
        <taxon>Aconoidasida</taxon>
        <taxon>Haemosporida</taxon>
        <taxon>Plasmodiidae</taxon>
        <taxon>Plasmodium</taxon>
        <taxon>Plasmodium (Plasmodium)</taxon>
    </lineage>
</organism>
<name>A0A1Y1JP09_PLAGO</name>
<evidence type="ECO:0000256" key="1">
    <source>
        <dbReference type="SAM" id="Phobius"/>
    </source>
</evidence>
<keyword evidence="1" id="KW-0472">Membrane</keyword>
<dbReference type="RefSeq" id="XP_028546905.1">
    <property type="nucleotide sequence ID" value="XM_028691104.1"/>
</dbReference>
<sequence length="317" mass="37305">MAENITVNKDFNFEGIFPTCRKEYERVKGRDRGFWTKFSSMCSDFRNNINVIGYDFHVSDLCSYLGVYLHHIEHNTDNDKKRRCLYFFYKLKDLVSTYNGQCYTTNECYEKMIQGYKPQFGKPKNYPAKISHVCNVYAADNNIDHNTFQVMKYLDDLHIKFEYLKSTNQKTNKHLCDSNNECMDIYDKLSEINRKSQNKGLKSELDKFKSDYDKYVKSNPPCEDQANLLYLSSGSNTGIAVSTFAIIIILFVLYKVEKKLNILYYTVFGKFLKSPVKKVKRSLKKNKNDHFNLIYSFENAQNDSYYNNHRIAYSSVD</sequence>
<keyword evidence="1" id="KW-0812">Transmembrane</keyword>
<evidence type="ECO:0000313" key="3">
    <source>
        <dbReference type="Proteomes" id="UP000195521"/>
    </source>
</evidence>
<keyword evidence="1" id="KW-1133">Transmembrane helix</keyword>
<evidence type="ECO:0000313" key="2">
    <source>
        <dbReference type="EMBL" id="GAW84316.1"/>
    </source>
</evidence>
<proteinExistence type="predicted"/>
<feature type="transmembrane region" description="Helical" evidence="1">
    <location>
        <begin position="228"/>
        <end position="254"/>
    </location>
</feature>
<accession>A0A1Y1JP09</accession>
<dbReference type="Proteomes" id="UP000195521">
    <property type="component" value="Unassembled WGS sequence"/>
</dbReference>